<dbReference type="InterPro" id="IPR036259">
    <property type="entry name" value="MFS_trans_sf"/>
</dbReference>
<keyword evidence="3" id="KW-0812">Transmembrane</keyword>
<dbReference type="GeneTree" id="ENSGT00950000183022"/>
<evidence type="ECO:0000256" key="1">
    <source>
        <dbReference type="ARBA" id="ARBA00004141"/>
    </source>
</evidence>
<feature type="transmembrane region" description="Helical" evidence="3">
    <location>
        <begin position="255"/>
        <end position="278"/>
    </location>
</feature>
<reference evidence="4" key="1">
    <citation type="submission" date="2021-04" db="EMBL/GenBank/DDBJ databases">
        <authorList>
            <consortium name="Wellcome Sanger Institute Data Sharing"/>
        </authorList>
    </citation>
    <scope>NUCLEOTIDE SEQUENCE [LARGE SCALE GENOMIC DNA]</scope>
</reference>
<feature type="transmembrane region" description="Helical" evidence="3">
    <location>
        <begin position="402"/>
        <end position="422"/>
    </location>
</feature>
<dbReference type="Pfam" id="PF01770">
    <property type="entry name" value="Folate_carrier"/>
    <property type="match status" value="1"/>
</dbReference>
<feature type="transmembrane region" description="Helical" evidence="3">
    <location>
        <begin position="196"/>
        <end position="218"/>
    </location>
</feature>
<reference evidence="4" key="2">
    <citation type="submission" date="2025-08" db="UniProtKB">
        <authorList>
            <consortium name="Ensembl"/>
        </authorList>
    </citation>
    <scope>IDENTIFICATION</scope>
</reference>
<evidence type="ECO:0008006" key="6">
    <source>
        <dbReference type="Google" id="ProtNLM"/>
    </source>
</evidence>
<dbReference type="GO" id="GO:0005886">
    <property type="term" value="C:plasma membrane"/>
    <property type="evidence" value="ECO:0007669"/>
    <property type="project" value="TreeGrafter"/>
</dbReference>
<accession>A0A671VWT6</accession>
<proteinExistence type="inferred from homology"/>
<dbReference type="Ensembl" id="ENSSAUT00010030583.1">
    <property type="protein sequence ID" value="ENSSAUP00010028996.1"/>
    <property type="gene ID" value="ENSSAUG00010012462.1"/>
</dbReference>
<name>A0A671VWT6_SPAAU</name>
<keyword evidence="5" id="KW-1185">Reference proteome</keyword>
<evidence type="ECO:0000256" key="3">
    <source>
        <dbReference type="SAM" id="Phobius"/>
    </source>
</evidence>
<evidence type="ECO:0000256" key="2">
    <source>
        <dbReference type="ARBA" id="ARBA00005773"/>
    </source>
</evidence>
<dbReference type="AlphaFoldDB" id="A0A671VWT6"/>
<comment type="similarity">
    <text evidence="2">Belongs to the reduced folate carrier (RFC) transporter (TC 2.A.48) family.</text>
</comment>
<dbReference type="PANTHER" id="PTHR10686">
    <property type="entry name" value="FOLATE TRANSPORTER"/>
    <property type="match status" value="1"/>
</dbReference>
<feature type="transmembrane region" description="Helical" evidence="3">
    <location>
        <begin position="146"/>
        <end position="165"/>
    </location>
</feature>
<sequence length="544" mass="59874">MYLRSQPHIFSCLTVARKTSEERNNNGKAGDSVFTVSLTLALSQAPISQQIKLPKLDRALAGRSETSPGTRRGTMGFCWSGECGNRPCWAGHYVPCCAGWVGPTVLLCTYGFCSMMRPIEPFMTEFLTGTYKNLTSEQVNRQVYPVWTYSSLFLLIPVLLVTDILRYKPVIILQGLSYVAAFVLVLFGSGVHLTQLAFFCYSIAMAADVAYFSYIYSIVEARYYQRVTSYVRAAILLGQGAGALLAQLLVSLGGVPLYCLASLTLISVSVALITSIFLPMPKTRIYSAEQGFSVEDSNVPDRQDFSVRVKCLTAAEHVGRMFRRLALDCKESYSSVAVVFFCIWAATGKCGFYQVASYIQLFWQQIQPRNFTAYNGGVDTISDLSGAAATVAVGHISLEWSVWGELVLGGFTLLIAGVIFLMDLSNNIWISYTCFTLFKTLYLPLTAICTFQIAKTLSRKRYALVFGVNSFVATVLQSVLTATVINTKSLKLTITSQFLIYASYFAAISLPFTVRGVCTVLRMKRPSGGNQAEAANDRPEGSRP</sequence>
<dbReference type="Gene3D" id="1.20.1250.20">
    <property type="entry name" value="MFS general substrate transporter like domains"/>
    <property type="match status" value="1"/>
</dbReference>
<keyword evidence="3" id="KW-0472">Membrane</keyword>
<dbReference type="NCBIfam" id="TIGR00806">
    <property type="entry name" value="rfc"/>
    <property type="match status" value="1"/>
</dbReference>
<evidence type="ECO:0000313" key="5">
    <source>
        <dbReference type="Proteomes" id="UP000472265"/>
    </source>
</evidence>
<evidence type="ECO:0000313" key="4">
    <source>
        <dbReference type="Ensembl" id="ENSSAUP00010028996.1"/>
    </source>
</evidence>
<protein>
    <recommendedName>
        <fullName evidence="6">Solute carrier family 19 member 3a</fullName>
    </recommendedName>
</protein>
<feature type="transmembrane region" description="Helical" evidence="3">
    <location>
        <begin position="230"/>
        <end position="249"/>
    </location>
</feature>
<dbReference type="SUPFAM" id="SSF103473">
    <property type="entry name" value="MFS general substrate transporter"/>
    <property type="match status" value="1"/>
</dbReference>
<dbReference type="GO" id="GO:0090482">
    <property type="term" value="F:vitamin transmembrane transporter activity"/>
    <property type="evidence" value="ECO:0007669"/>
    <property type="project" value="InterPro"/>
</dbReference>
<dbReference type="Proteomes" id="UP000472265">
    <property type="component" value="Chromosome 11"/>
</dbReference>
<feature type="transmembrane region" description="Helical" evidence="3">
    <location>
        <begin position="170"/>
        <end position="190"/>
    </location>
</feature>
<dbReference type="PANTHER" id="PTHR10686:SF37">
    <property type="entry name" value="THIAMINE TRANSPORTER 2"/>
    <property type="match status" value="1"/>
</dbReference>
<dbReference type="OMA" id="VWKSFEN"/>
<feature type="transmembrane region" description="Helical" evidence="3">
    <location>
        <begin position="428"/>
        <end position="451"/>
    </location>
</feature>
<organism evidence="4 5">
    <name type="scientific">Sparus aurata</name>
    <name type="common">Gilthead sea bream</name>
    <dbReference type="NCBI Taxonomy" id="8175"/>
    <lineage>
        <taxon>Eukaryota</taxon>
        <taxon>Metazoa</taxon>
        <taxon>Chordata</taxon>
        <taxon>Craniata</taxon>
        <taxon>Vertebrata</taxon>
        <taxon>Euteleostomi</taxon>
        <taxon>Actinopterygii</taxon>
        <taxon>Neopterygii</taxon>
        <taxon>Teleostei</taxon>
        <taxon>Neoteleostei</taxon>
        <taxon>Acanthomorphata</taxon>
        <taxon>Eupercaria</taxon>
        <taxon>Spariformes</taxon>
        <taxon>Sparidae</taxon>
        <taxon>Sparus</taxon>
    </lineage>
</organism>
<comment type="subcellular location">
    <subcellularLocation>
        <location evidence="1">Membrane</location>
        <topology evidence="1">Multi-pass membrane protein</topology>
    </subcellularLocation>
</comment>
<keyword evidence="3" id="KW-1133">Transmembrane helix</keyword>
<feature type="transmembrane region" description="Helical" evidence="3">
    <location>
        <begin position="498"/>
        <end position="518"/>
    </location>
</feature>
<dbReference type="InParanoid" id="A0A671VWT6"/>
<feature type="transmembrane region" description="Helical" evidence="3">
    <location>
        <begin position="463"/>
        <end position="486"/>
    </location>
</feature>
<dbReference type="InterPro" id="IPR002666">
    <property type="entry name" value="Folate_carrier"/>
</dbReference>
<reference evidence="4" key="3">
    <citation type="submission" date="2025-09" db="UniProtKB">
        <authorList>
            <consortium name="Ensembl"/>
        </authorList>
    </citation>
    <scope>IDENTIFICATION</scope>
</reference>